<dbReference type="PANTHER" id="PTHR24020:SF84">
    <property type="entry name" value="VWFA DOMAIN-CONTAINING PROTEIN"/>
    <property type="match status" value="1"/>
</dbReference>
<dbReference type="Pfam" id="PF00092">
    <property type="entry name" value="VWA"/>
    <property type="match status" value="1"/>
</dbReference>
<dbReference type="OrthoDB" id="6132182at2759"/>
<evidence type="ECO:0000313" key="2">
    <source>
        <dbReference type="EMBL" id="VDM80697.1"/>
    </source>
</evidence>
<dbReference type="PROSITE" id="PS50234">
    <property type="entry name" value="VWFA"/>
    <property type="match status" value="1"/>
</dbReference>
<gene>
    <name evidence="2" type="ORF">SVUK_LOCUS15695</name>
</gene>
<dbReference type="PANTHER" id="PTHR24020">
    <property type="entry name" value="COLLAGEN ALPHA"/>
    <property type="match status" value="1"/>
</dbReference>
<dbReference type="SMART" id="SM00327">
    <property type="entry name" value="VWA"/>
    <property type="match status" value="1"/>
</dbReference>
<dbReference type="AlphaFoldDB" id="A0A3P7JWP4"/>
<dbReference type="InterPro" id="IPR036465">
    <property type="entry name" value="vWFA_dom_sf"/>
</dbReference>
<dbReference type="Proteomes" id="UP000270094">
    <property type="component" value="Unassembled WGS sequence"/>
</dbReference>
<reference evidence="2 3" key="1">
    <citation type="submission" date="2018-11" db="EMBL/GenBank/DDBJ databases">
        <authorList>
            <consortium name="Pathogen Informatics"/>
        </authorList>
    </citation>
    <scope>NUCLEOTIDE SEQUENCE [LARGE SCALE GENOMIC DNA]</scope>
</reference>
<dbReference type="SUPFAM" id="SSF53300">
    <property type="entry name" value="vWA-like"/>
    <property type="match status" value="1"/>
</dbReference>
<evidence type="ECO:0000313" key="3">
    <source>
        <dbReference type="Proteomes" id="UP000270094"/>
    </source>
</evidence>
<dbReference type="Gene3D" id="3.40.50.410">
    <property type="entry name" value="von Willebrand factor, type A domain"/>
    <property type="match status" value="1"/>
</dbReference>
<evidence type="ECO:0000259" key="1">
    <source>
        <dbReference type="PROSITE" id="PS50234"/>
    </source>
</evidence>
<dbReference type="EMBL" id="UYYB01109598">
    <property type="protein sequence ID" value="VDM80697.1"/>
    <property type="molecule type" value="Genomic_DNA"/>
</dbReference>
<dbReference type="InterPro" id="IPR050525">
    <property type="entry name" value="ECM_Assembly_Org"/>
</dbReference>
<feature type="non-terminal residue" evidence="2">
    <location>
        <position position="169"/>
    </location>
</feature>
<dbReference type="PRINTS" id="PR00453">
    <property type="entry name" value="VWFADOMAIN"/>
</dbReference>
<sequence length="169" mass="18939">MLCLLQTGLTLQDNEECPPLLDLAFVLDASGSIEEIYNEQIRWTASLSDSLPIHRDAVRLTTIQYAGYPLTEFSLNTYIDKGDVVRHLQGMSFQSGVTRTGYALRRAENELFSEERGARGNASKIIVLFTDGLSIDDPLKPSEQMRHKKGVKIYVVSVNADGFIPEMQR</sequence>
<organism evidence="2 3">
    <name type="scientific">Strongylus vulgaris</name>
    <name type="common">Blood worm</name>
    <dbReference type="NCBI Taxonomy" id="40348"/>
    <lineage>
        <taxon>Eukaryota</taxon>
        <taxon>Metazoa</taxon>
        <taxon>Ecdysozoa</taxon>
        <taxon>Nematoda</taxon>
        <taxon>Chromadorea</taxon>
        <taxon>Rhabditida</taxon>
        <taxon>Rhabditina</taxon>
        <taxon>Rhabditomorpha</taxon>
        <taxon>Strongyloidea</taxon>
        <taxon>Strongylidae</taxon>
        <taxon>Strongylus</taxon>
    </lineage>
</organism>
<dbReference type="InterPro" id="IPR002035">
    <property type="entry name" value="VWF_A"/>
</dbReference>
<protein>
    <recommendedName>
        <fullName evidence="1">VWFA domain-containing protein</fullName>
    </recommendedName>
</protein>
<accession>A0A3P7JWP4</accession>
<feature type="domain" description="VWFA" evidence="1">
    <location>
        <begin position="22"/>
        <end position="169"/>
    </location>
</feature>
<name>A0A3P7JWP4_STRVU</name>
<keyword evidence="3" id="KW-1185">Reference proteome</keyword>
<proteinExistence type="predicted"/>